<dbReference type="InterPro" id="IPR025251">
    <property type="entry name" value="DUF4213"/>
</dbReference>
<evidence type="ECO:0000313" key="3">
    <source>
        <dbReference type="EMBL" id="EFQ22638.1"/>
    </source>
</evidence>
<dbReference type="InterPro" id="IPR007161">
    <property type="entry name" value="DUF364"/>
</dbReference>
<evidence type="ECO:0000313" key="4">
    <source>
        <dbReference type="Proteomes" id="UP000005096"/>
    </source>
</evidence>
<dbReference type="AlphaFoldDB" id="E3CXP5"/>
<organism evidence="3 4">
    <name type="scientific">Aminomonas paucivorans DSM 12260</name>
    <dbReference type="NCBI Taxonomy" id="584708"/>
    <lineage>
        <taxon>Bacteria</taxon>
        <taxon>Thermotogati</taxon>
        <taxon>Synergistota</taxon>
        <taxon>Synergistia</taxon>
        <taxon>Synergistales</taxon>
        <taxon>Synergistaceae</taxon>
        <taxon>Aminomonas</taxon>
    </lineage>
</organism>
<reference evidence="3 4" key="1">
    <citation type="journal article" date="2010" name="Stand. Genomic Sci.">
        <title>Non-contiguous finished genome sequence of Aminomonas paucivorans type strain (GLU-3).</title>
        <authorList>
            <person name="Pitluck S."/>
            <person name="Yasawong M."/>
            <person name="Held B."/>
            <person name="Lapidus A."/>
            <person name="Nolan M."/>
            <person name="Copeland A."/>
            <person name="Lucas S."/>
            <person name="Del Rio T.G."/>
            <person name="Tice H."/>
            <person name="Cheng J.F."/>
            <person name="Chertkov O."/>
            <person name="Goodwin L."/>
            <person name="Tapia R."/>
            <person name="Han C."/>
            <person name="Liolios K."/>
            <person name="Ivanova N."/>
            <person name="Mavromatis K."/>
            <person name="Ovchinnikova G."/>
            <person name="Pati A."/>
            <person name="Chen A."/>
            <person name="Palaniappan K."/>
            <person name="Land M."/>
            <person name="Hauser L."/>
            <person name="Chang Y.J."/>
            <person name="Jeffries C.D."/>
            <person name="Pukall R."/>
            <person name="Spring S."/>
            <person name="Rohde M."/>
            <person name="Sikorski J."/>
            <person name="Goker M."/>
            <person name="Woyke T."/>
            <person name="Bristow J."/>
            <person name="Eisen J.A."/>
            <person name="Markowitz V."/>
            <person name="Hugenholtz P."/>
            <person name="Kyrpides N.C."/>
            <person name="Klenk H.P."/>
        </authorList>
    </citation>
    <scope>NUCLEOTIDE SEQUENCE [LARGE SCALE GENOMIC DNA]</scope>
    <source>
        <strain evidence="3 4">DSM 12260</strain>
    </source>
</reference>
<dbReference type="RefSeq" id="WP_006299782.1">
    <property type="nucleotide sequence ID" value="NZ_CM001022.1"/>
</dbReference>
<gene>
    <name evidence="3" type="ORF">Apau_0202</name>
</gene>
<proteinExistence type="predicted"/>
<dbReference type="Proteomes" id="UP000005096">
    <property type="component" value="Chromosome"/>
</dbReference>
<dbReference type="EMBL" id="CM001022">
    <property type="protein sequence ID" value="EFQ22638.1"/>
    <property type="molecule type" value="Genomic_DNA"/>
</dbReference>
<protein>
    <recommendedName>
        <fullName evidence="5">Heavy-metal chelation domain-containing protein</fullName>
    </recommendedName>
</protein>
<sequence length="242" mass="26502">MGILEERLWGLARKHAEGRRVLEVVRGVRYTAALLEGGRLGLSYSYARAAARGERCMPLLMGLPVEAEALLDLSTSEHLGDRAVALAVANGVLPVEGELSDAMPPVESGEEVLLVGFMEPLARRLREKGVRVFTLDDQEKQGIPLDRGLELAVRVDRVVLTASAIANRTWERFVERAKDCWVVGPSTPLCWEVFADTSVSAVMGRSVKHAPELLKAVSRGAGTRLFDPFTDRVLLCAKRLCV</sequence>
<feature type="domain" description="DUF4213" evidence="2">
    <location>
        <begin position="14"/>
        <end position="92"/>
    </location>
</feature>
<dbReference type="PaxDb" id="584708-Apau_0202"/>
<dbReference type="Gene3D" id="3.40.50.11590">
    <property type="match status" value="1"/>
</dbReference>
<name>E3CXP5_9BACT</name>
<dbReference type="OrthoDB" id="5387051at2"/>
<feature type="domain" description="Putative heavy-metal chelation" evidence="1">
    <location>
        <begin position="105"/>
        <end position="234"/>
    </location>
</feature>
<evidence type="ECO:0000259" key="1">
    <source>
        <dbReference type="Pfam" id="PF04016"/>
    </source>
</evidence>
<dbReference type="Pfam" id="PF13938">
    <property type="entry name" value="DUF4213"/>
    <property type="match status" value="1"/>
</dbReference>
<evidence type="ECO:0000259" key="2">
    <source>
        <dbReference type="Pfam" id="PF13938"/>
    </source>
</evidence>
<dbReference type="HOGENOM" id="CLU_076326_1_1_0"/>
<dbReference type="SUPFAM" id="SSF159713">
    <property type="entry name" value="Dhaf3308-like"/>
    <property type="match status" value="1"/>
</dbReference>
<accession>E3CXP5</accession>
<dbReference type="Pfam" id="PF04016">
    <property type="entry name" value="DUF364"/>
    <property type="match status" value="1"/>
</dbReference>
<dbReference type="STRING" id="584708.Apau_0202"/>
<keyword evidence="4" id="KW-1185">Reference proteome</keyword>
<dbReference type="eggNOG" id="COG2014">
    <property type="taxonomic scope" value="Bacteria"/>
</dbReference>
<evidence type="ECO:0008006" key="5">
    <source>
        <dbReference type="Google" id="ProtNLM"/>
    </source>
</evidence>